<dbReference type="SUPFAM" id="SSF52540">
    <property type="entry name" value="P-loop containing nucleoside triphosphate hydrolases"/>
    <property type="match status" value="1"/>
</dbReference>
<dbReference type="InterPro" id="IPR002464">
    <property type="entry name" value="DNA/RNA_helicase_DEAH_CS"/>
</dbReference>
<dbReference type="InterPro" id="IPR004589">
    <property type="entry name" value="DNA_helicase_ATP-dep_RecQ"/>
</dbReference>
<dbReference type="GO" id="GO:0009378">
    <property type="term" value="F:four-way junction helicase activity"/>
    <property type="evidence" value="ECO:0007669"/>
    <property type="project" value="TreeGrafter"/>
</dbReference>
<dbReference type="GO" id="GO:0003677">
    <property type="term" value="F:DNA binding"/>
    <property type="evidence" value="ECO:0007669"/>
    <property type="project" value="UniProtKB-KW"/>
</dbReference>
<dbReference type="InterPro" id="IPR032284">
    <property type="entry name" value="RecQ_Zn-bd"/>
</dbReference>
<dbReference type="SMART" id="SM00490">
    <property type="entry name" value="HELICc"/>
    <property type="match status" value="1"/>
</dbReference>
<reference evidence="15" key="1">
    <citation type="submission" date="2018-10" db="EMBL/GenBank/DDBJ databases">
        <title>Transcriptome assembly of Aceria tosichella (Wheat curl mite) Type 2.</title>
        <authorList>
            <person name="Scully E.D."/>
            <person name="Geib S.M."/>
            <person name="Palmer N.A."/>
            <person name="Gupta A.K."/>
            <person name="Sarath G."/>
            <person name="Tatineni S."/>
        </authorList>
    </citation>
    <scope>NUCLEOTIDE SEQUENCE</scope>
    <source>
        <strain evidence="15">LincolnNE</strain>
    </source>
</reference>
<dbReference type="PROSITE" id="PS51194">
    <property type="entry name" value="HELICASE_CTER"/>
    <property type="match status" value="1"/>
</dbReference>
<evidence type="ECO:0000256" key="3">
    <source>
        <dbReference type="ARBA" id="ARBA00022741"/>
    </source>
</evidence>
<keyword evidence="5 12" id="KW-0347">Helicase</keyword>
<evidence type="ECO:0000256" key="12">
    <source>
        <dbReference type="RuleBase" id="RU364117"/>
    </source>
</evidence>
<dbReference type="GO" id="GO:0005634">
    <property type="term" value="C:nucleus"/>
    <property type="evidence" value="ECO:0007669"/>
    <property type="project" value="UniProtKB-SubCell"/>
</dbReference>
<dbReference type="GO" id="GO:0007131">
    <property type="term" value="P:reciprocal meiotic recombination"/>
    <property type="evidence" value="ECO:0007669"/>
    <property type="project" value="UniProtKB-ARBA"/>
</dbReference>
<dbReference type="GO" id="GO:0005524">
    <property type="term" value="F:ATP binding"/>
    <property type="evidence" value="ECO:0007669"/>
    <property type="project" value="UniProtKB-KW"/>
</dbReference>
<dbReference type="InterPro" id="IPR011545">
    <property type="entry name" value="DEAD/DEAH_box_helicase_dom"/>
</dbReference>
<dbReference type="PROSITE" id="PS00690">
    <property type="entry name" value="DEAH_ATP_HELICASE"/>
    <property type="match status" value="1"/>
</dbReference>
<gene>
    <name evidence="15" type="primary">blm</name>
    <name evidence="15" type="ORF">g.18342</name>
</gene>
<dbReference type="EC" id="5.6.2.4" evidence="12"/>
<dbReference type="SMART" id="SM00487">
    <property type="entry name" value="DEXDc"/>
    <property type="match status" value="1"/>
</dbReference>
<dbReference type="PROSITE" id="PS51192">
    <property type="entry name" value="HELICASE_ATP_BIND_1"/>
    <property type="match status" value="1"/>
</dbReference>
<evidence type="ECO:0000256" key="4">
    <source>
        <dbReference type="ARBA" id="ARBA00022801"/>
    </source>
</evidence>
<comment type="similarity">
    <text evidence="2 12">Belongs to the helicase family. RecQ subfamily.</text>
</comment>
<dbReference type="CDD" id="cd18794">
    <property type="entry name" value="SF2_C_RecQ"/>
    <property type="match status" value="1"/>
</dbReference>
<sequence length="552" mass="62597">MACIIYYKNLDYDMLPTSKKRRLNPHPPVPESPYVAPSYQIPDERTSSDVTSSHHVPDKRLFTNVTSSYQKPDKREFSDAVPSYQARPDKREFSYAATTTHKVSDKRVFSDVAPSHQVPSRRSSSGVPDKQLLLETLRKYFKFESFRENQFEAINSTCAGLDTLILMPTGGGKSICYQLPAIISEGVTIVVSPLKSLIADQVHRMQTLNVKTSALSGETSEIDAESIIWDLRQEMPEHKLLFVTPEKISASGSLMSIFQRLHERNLLARFVIDEAHCVSMWGSDFRPDYRKLGKLRQEYPGVPIMALTATAPPKVREDILNQLGMDKRTSKVFIQSFNRPNLKFEVRNKAKGCLFDICQLIRANFPKQCGIIYCLSRADCEAAAAGLREQGITSAPYHAGLPDQQRQRVFTAWSRGTFQVVCATIAFGMGIDKADVRFVIHYSMPKSIEGYYQEAGRAGRDGKFASCILYFSKSDLYRMRSMLSKTGFGRKADDKTRDQGNLQHMIEYVDNKSECRRSIMLRYLGEEFDSKECIAHLRTACDNCLARNKNRI</sequence>
<dbReference type="NCBIfam" id="TIGR00614">
    <property type="entry name" value="recQ_fam"/>
    <property type="match status" value="1"/>
</dbReference>
<comment type="catalytic activity">
    <reaction evidence="10 12">
        <text>Couples ATP hydrolysis with the unwinding of duplex DNA by translocating in the 3'-5' direction.</text>
        <dbReference type="EC" id="5.6.2.4"/>
    </reaction>
</comment>
<accession>A0A6G1SK16</accession>
<evidence type="ECO:0000256" key="11">
    <source>
        <dbReference type="ARBA" id="ARBA00049360"/>
    </source>
</evidence>
<evidence type="ECO:0000256" key="5">
    <source>
        <dbReference type="ARBA" id="ARBA00022806"/>
    </source>
</evidence>
<keyword evidence="7" id="KW-0238">DNA-binding</keyword>
<evidence type="ECO:0000256" key="6">
    <source>
        <dbReference type="ARBA" id="ARBA00022840"/>
    </source>
</evidence>
<keyword evidence="9 12" id="KW-0539">Nucleus</keyword>
<dbReference type="GO" id="GO:0043138">
    <property type="term" value="F:3'-5' DNA helicase activity"/>
    <property type="evidence" value="ECO:0007669"/>
    <property type="project" value="UniProtKB-EC"/>
</dbReference>
<evidence type="ECO:0000313" key="15">
    <source>
        <dbReference type="EMBL" id="MDE50551.1"/>
    </source>
</evidence>
<comment type="catalytic activity">
    <reaction evidence="11 12">
        <text>ATP + H2O = ADP + phosphate + H(+)</text>
        <dbReference type="Rhea" id="RHEA:13065"/>
        <dbReference type="ChEBI" id="CHEBI:15377"/>
        <dbReference type="ChEBI" id="CHEBI:15378"/>
        <dbReference type="ChEBI" id="CHEBI:30616"/>
        <dbReference type="ChEBI" id="CHEBI:43474"/>
        <dbReference type="ChEBI" id="CHEBI:456216"/>
    </reaction>
</comment>
<comment type="subcellular location">
    <subcellularLocation>
        <location evidence="1 12">Nucleus</location>
    </subcellularLocation>
</comment>
<dbReference type="InterPro" id="IPR001650">
    <property type="entry name" value="Helicase_C-like"/>
</dbReference>
<dbReference type="PANTHER" id="PTHR13710:SF153">
    <property type="entry name" value="RECQ-LIKE DNA HELICASE BLM"/>
    <property type="match status" value="1"/>
</dbReference>
<dbReference type="InterPro" id="IPR014001">
    <property type="entry name" value="Helicase_ATP-bd"/>
</dbReference>
<dbReference type="Gene3D" id="3.40.50.300">
    <property type="entry name" value="P-loop containing nucleotide triphosphate hydrolases"/>
    <property type="match status" value="2"/>
</dbReference>
<evidence type="ECO:0000256" key="1">
    <source>
        <dbReference type="ARBA" id="ARBA00004123"/>
    </source>
</evidence>
<name>A0A6G1SK16_9ACAR</name>
<evidence type="ECO:0000256" key="7">
    <source>
        <dbReference type="ARBA" id="ARBA00023125"/>
    </source>
</evidence>
<dbReference type="AlphaFoldDB" id="A0A6G1SK16"/>
<dbReference type="GO" id="GO:0005694">
    <property type="term" value="C:chromosome"/>
    <property type="evidence" value="ECO:0007669"/>
    <property type="project" value="TreeGrafter"/>
</dbReference>
<evidence type="ECO:0000259" key="13">
    <source>
        <dbReference type="PROSITE" id="PS51192"/>
    </source>
</evidence>
<feature type="domain" description="Helicase ATP-binding" evidence="13">
    <location>
        <begin position="154"/>
        <end position="329"/>
    </location>
</feature>
<dbReference type="EMBL" id="GGYP01005780">
    <property type="protein sequence ID" value="MDE50551.1"/>
    <property type="molecule type" value="Transcribed_RNA"/>
</dbReference>
<keyword evidence="3 12" id="KW-0547">Nucleotide-binding</keyword>
<evidence type="ECO:0000259" key="14">
    <source>
        <dbReference type="PROSITE" id="PS51194"/>
    </source>
</evidence>
<dbReference type="GO" id="GO:0016787">
    <property type="term" value="F:hydrolase activity"/>
    <property type="evidence" value="ECO:0007669"/>
    <property type="project" value="UniProtKB-KW"/>
</dbReference>
<dbReference type="PANTHER" id="PTHR13710">
    <property type="entry name" value="DNA HELICASE RECQ FAMILY MEMBER"/>
    <property type="match status" value="1"/>
</dbReference>
<dbReference type="GO" id="GO:0000724">
    <property type="term" value="P:double-strand break repair via homologous recombination"/>
    <property type="evidence" value="ECO:0007669"/>
    <property type="project" value="TreeGrafter"/>
</dbReference>
<dbReference type="FunFam" id="3.40.50.300:FF:000340">
    <property type="entry name" value="Bloom syndrome, RecQ helicase"/>
    <property type="match status" value="1"/>
</dbReference>
<proteinExistence type="inferred from homology"/>
<evidence type="ECO:0000256" key="10">
    <source>
        <dbReference type="ARBA" id="ARBA00034617"/>
    </source>
</evidence>
<keyword evidence="4 12" id="KW-0378">Hydrolase</keyword>
<evidence type="ECO:0000256" key="2">
    <source>
        <dbReference type="ARBA" id="ARBA00005446"/>
    </source>
</evidence>
<feature type="domain" description="Helicase C-terminal" evidence="14">
    <location>
        <begin position="356"/>
        <end position="503"/>
    </location>
</feature>
<dbReference type="Pfam" id="PF00270">
    <property type="entry name" value="DEAD"/>
    <property type="match status" value="1"/>
</dbReference>
<protein>
    <recommendedName>
        <fullName evidence="12">ATP-dependent DNA helicase</fullName>
        <ecNumber evidence="12">5.6.2.4</ecNumber>
    </recommendedName>
</protein>
<dbReference type="Pfam" id="PF00271">
    <property type="entry name" value="Helicase_C"/>
    <property type="match status" value="1"/>
</dbReference>
<organism evidence="15">
    <name type="scientific">Aceria tosichella</name>
    <name type="common">wheat curl mite</name>
    <dbReference type="NCBI Taxonomy" id="561515"/>
    <lineage>
        <taxon>Eukaryota</taxon>
        <taxon>Metazoa</taxon>
        <taxon>Ecdysozoa</taxon>
        <taxon>Arthropoda</taxon>
        <taxon>Chelicerata</taxon>
        <taxon>Arachnida</taxon>
        <taxon>Acari</taxon>
        <taxon>Acariformes</taxon>
        <taxon>Trombidiformes</taxon>
        <taxon>Prostigmata</taxon>
        <taxon>Eupodina</taxon>
        <taxon>Eriophyoidea</taxon>
        <taxon>Eriophyidae</taxon>
        <taxon>Eriophyinae</taxon>
        <taxon>Aceriini</taxon>
        <taxon>Aceria</taxon>
    </lineage>
</organism>
<evidence type="ECO:0000256" key="9">
    <source>
        <dbReference type="ARBA" id="ARBA00023242"/>
    </source>
</evidence>
<evidence type="ECO:0000256" key="8">
    <source>
        <dbReference type="ARBA" id="ARBA00023235"/>
    </source>
</evidence>
<dbReference type="InterPro" id="IPR027417">
    <property type="entry name" value="P-loop_NTPase"/>
</dbReference>
<keyword evidence="8" id="KW-0413">Isomerase</keyword>
<dbReference type="GO" id="GO:0005737">
    <property type="term" value="C:cytoplasm"/>
    <property type="evidence" value="ECO:0007669"/>
    <property type="project" value="TreeGrafter"/>
</dbReference>
<dbReference type="Pfam" id="PF16124">
    <property type="entry name" value="RecQ_Zn_bind"/>
    <property type="match status" value="1"/>
</dbReference>
<dbReference type="FunFam" id="3.40.50.300:FF:000296">
    <property type="entry name" value="ATP-dependent DNA helicase RecQ"/>
    <property type="match status" value="1"/>
</dbReference>
<keyword evidence="6 12" id="KW-0067">ATP-binding</keyword>